<gene>
    <name evidence="6" type="ORF">Ssi02_67040</name>
</gene>
<feature type="domain" description="HTH tetR-type" evidence="5">
    <location>
        <begin position="33"/>
        <end position="92"/>
    </location>
</feature>
<dbReference type="EMBL" id="BOOW01000045">
    <property type="protein sequence ID" value="GII96473.1"/>
    <property type="molecule type" value="Genomic_DNA"/>
</dbReference>
<evidence type="ECO:0000313" key="6">
    <source>
        <dbReference type="EMBL" id="GII96473.1"/>
    </source>
</evidence>
<dbReference type="SUPFAM" id="SSF46689">
    <property type="entry name" value="Homeodomain-like"/>
    <property type="match status" value="1"/>
</dbReference>
<organism evidence="6 7">
    <name type="scientific">Sinosporangium siamense</name>
    <dbReference type="NCBI Taxonomy" id="1367973"/>
    <lineage>
        <taxon>Bacteria</taxon>
        <taxon>Bacillati</taxon>
        <taxon>Actinomycetota</taxon>
        <taxon>Actinomycetes</taxon>
        <taxon>Streptosporangiales</taxon>
        <taxon>Streptosporangiaceae</taxon>
        <taxon>Sinosporangium</taxon>
    </lineage>
</organism>
<keyword evidence="7" id="KW-1185">Reference proteome</keyword>
<evidence type="ECO:0000256" key="3">
    <source>
        <dbReference type="ARBA" id="ARBA00023163"/>
    </source>
</evidence>
<dbReference type="PANTHER" id="PTHR30055:SF243">
    <property type="entry name" value="HTH-TYPE TRANSCRIPTIONAL REGULATOR RV1816"/>
    <property type="match status" value="1"/>
</dbReference>
<name>A0A919RMV3_9ACTN</name>
<dbReference type="InterPro" id="IPR001647">
    <property type="entry name" value="HTH_TetR"/>
</dbReference>
<dbReference type="InterPro" id="IPR036271">
    <property type="entry name" value="Tet_transcr_reg_TetR-rel_C_sf"/>
</dbReference>
<dbReference type="Gene3D" id="1.10.357.10">
    <property type="entry name" value="Tetracycline Repressor, domain 2"/>
    <property type="match status" value="1"/>
</dbReference>
<keyword evidence="1" id="KW-0805">Transcription regulation</keyword>
<feature type="DNA-binding region" description="H-T-H motif" evidence="4">
    <location>
        <begin position="55"/>
        <end position="74"/>
    </location>
</feature>
<dbReference type="InterPro" id="IPR009057">
    <property type="entry name" value="Homeodomain-like_sf"/>
</dbReference>
<evidence type="ECO:0000313" key="7">
    <source>
        <dbReference type="Proteomes" id="UP000606172"/>
    </source>
</evidence>
<evidence type="ECO:0000256" key="4">
    <source>
        <dbReference type="PROSITE-ProRule" id="PRU00335"/>
    </source>
</evidence>
<dbReference type="PROSITE" id="PS50977">
    <property type="entry name" value="HTH_TETR_2"/>
    <property type="match status" value="1"/>
</dbReference>
<dbReference type="AlphaFoldDB" id="A0A919RMV3"/>
<evidence type="ECO:0000259" key="5">
    <source>
        <dbReference type="PROSITE" id="PS50977"/>
    </source>
</evidence>
<dbReference type="Proteomes" id="UP000606172">
    <property type="component" value="Unassembled WGS sequence"/>
</dbReference>
<keyword evidence="2 4" id="KW-0238">DNA-binding</keyword>
<dbReference type="Pfam" id="PF00440">
    <property type="entry name" value="TetR_N"/>
    <property type="match status" value="1"/>
</dbReference>
<sequence>MAAHDIDGIPHERWVAVSEVPLRQGSLRERKRAATIDEIKSVALGQLAADSGQMTLRGVAREVGMTVQSLYHYFPSRDDLITALVADAHNALADAVQAAGQASRTLAAGERFVQVALAYRQWAVDHRARFLLIYGTPVPGYEAPREGLTTSAARRLGATFSDVIFGDWTATETAGIRTPHEHARLTAALTTAVELVSPGLPPTAFGLGIELWGRIHGLVMLEILGHLPWLGPAAAGANYRSVILRTAAELEHIRRHGTNSG</sequence>
<dbReference type="InterPro" id="IPR025996">
    <property type="entry name" value="MT1864/Rv1816-like_C"/>
</dbReference>
<comment type="caution">
    <text evidence="6">The sequence shown here is derived from an EMBL/GenBank/DDBJ whole genome shotgun (WGS) entry which is preliminary data.</text>
</comment>
<keyword evidence="3" id="KW-0804">Transcription</keyword>
<protein>
    <submittedName>
        <fullName evidence="6">TetR family transcriptional regulator</fullName>
    </submittedName>
</protein>
<dbReference type="Pfam" id="PF13305">
    <property type="entry name" value="TetR_C_33"/>
    <property type="match status" value="1"/>
</dbReference>
<evidence type="ECO:0000256" key="2">
    <source>
        <dbReference type="ARBA" id="ARBA00023125"/>
    </source>
</evidence>
<dbReference type="GO" id="GO:0003700">
    <property type="term" value="F:DNA-binding transcription factor activity"/>
    <property type="evidence" value="ECO:0007669"/>
    <property type="project" value="TreeGrafter"/>
</dbReference>
<dbReference type="PANTHER" id="PTHR30055">
    <property type="entry name" value="HTH-TYPE TRANSCRIPTIONAL REGULATOR RUTR"/>
    <property type="match status" value="1"/>
</dbReference>
<accession>A0A919RMV3</accession>
<evidence type="ECO:0000256" key="1">
    <source>
        <dbReference type="ARBA" id="ARBA00023015"/>
    </source>
</evidence>
<dbReference type="GO" id="GO:0000976">
    <property type="term" value="F:transcription cis-regulatory region binding"/>
    <property type="evidence" value="ECO:0007669"/>
    <property type="project" value="TreeGrafter"/>
</dbReference>
<dbReference type="InterPro" id="IPR050109">
    <property type="entry name" value="HTH-type_TetR-like_transc_reg"/>
</dbReference>
<dbReference type="SUPFAM" id="SSF48498">
    <property type="entry name" value="Tetracyclin repressor-like, C-terminal domain"/>
    <property type="match status" value="1"/>
</dbReference>
<reference evidence="6" key="1">
    <citation type="submission" date="2021-01" db="EMBL/GenBank/DDBJ databases">
        <title>Whole genome shotgun sequence of Sinosporangium siamense NBRC 109515.</title>
        <authorList>
            <person name="Komaki H."/>
            <person name="Tamura T."/>
        </authorList>
    </citation>
    <scope>NUCLEOTIDE SEQUENCE</scope>
    <source>
        <strain evidence="6">NBRC 109515</strain>
    </source>
</reference>
<proteinExistence type="predicted"/>